<dbReference type="InterPro" id="IPR029058">
    <property type="entry name" value="AB_hydrolase_fold"/>
</dbReference>
<dbReference type="Proteomes" id="UP000593818">
    <property type="component" value="Chromosome"/>
</dbReference>
<proteinExistence type="predicted"/>
<protein>
    <submittedName>
        <fullName evidence="3">Alpha/beta fold hydrolase</fullName>
    </submittedName>
</protein>
<dbReference type="AlphaFoldDB" id="A0A7M2XM90"/>
<reference evidence="3 4" key="1">
    <citation type="submission" date="2020-10" db="EMBL/GenBank/DDBJ databases">
        <title>Whole genome sequence of oil-degrading bacteria Rhodococcus pyridinivorans strain 5Ap.</title>
        <authorList>
            <person name="Akhremchuk A.E."/>
            <person name="Valentovich L.N."/>
            <person name="Charniauskaya M.I."/>
            <person name="Bukliarevich H.A."/>
            <person name="Titok M.A."/>
        </authorList>
    </citation>
    <scope>NUCLEOTIDE SEQUENCE [LARGE SCALE GENOMIC DNA]</scope>
    <source>
        <strain evidence="3 4">5Ap</strain>
    </source>
</reference>
<feature type="domain" description="AB hydrolase-1" evidence="2">
    <location>
        <begin position="148"/>
        <end position="228"/>
    </location>
</feature>
<feature type="compositionally biased region" description="Basic and acidic residues" evidence="1">
    <location>
        <begin position="392"/>
        <end position="406"/>
    </location>
</feature>
<evidence type="ECO:0000259" key="2">
    <source>
        <dbReference type="Pfam" id="PF00561"/>
    </source>
</evidence>
<keyword evidence="3" id="KW-0378">Hydrolase</keyword>
<name>A0A7M2XM90_9NOCA</name>
<keyword evidence="4" id="KW-1185">Reference proteome</keyword>
<dbReference type="RefSeq" id="WP_138845195.1">
    <property type="nucleotide sequence ID" value="NZ_CP040719.1"/>
</dbReference>
<feature type="region of interest" description="Disordered" evidence="1">
    <location>
        <begin position="372"/>
        <end position="416"/>
    </location>
</feature>
<evidence type="ECO:0000313" key="4">
    <source>
        <dbReference type="Proteomes" id="UP000593818"/>
    </source>
</evidence>
<dbReference type="EMBL" id="CP063450">
    <property type="protein sequence ID" value="QOV98835.1"/>
    <property type="molecule type" value="Genomic_DNA"/>
</dbReference>
<dbReference type="Pfam" id="PF00561">
    <property type="entry name" value="Abhydrolase_1"/>
    <property type="match status" value="1"/>
</dbReference>
<sequence length="416" mass="46147">MSNAPWLPPCTADDWDDGRRRRRLRDTRAGHHWVRFGRLRRALARTAVAALPLVALFTQYWAWDVAPVRERLALTQPQLHPIHDAATREDRDTAVVDLVGLGNLDATETATALPALSELGQVWAVEYDNSGLDTAVVSRLIHERAAWSGIENIVLTGHSMGGIIALEVAQHLYQDTDLEVTGVILDCTPLDLHAVRADARDAGEDLLRWIGWLPGARESRSMRMLVEVVARMDRFVLPSDRWYRRIDTEELHDVAVEVLHDKIFSTDAASNGLIESQFRAIVASGAIDNLRALADERDDKIRPAIAFLRPRNAVNDNVVDVEYSHRILIDQSGGVDGTLLVSKLDRTGHANPIQAPAEYNTAITNRVVPFVDGRPGEVEDDEEESPDGAFFDDDRPGVRPIVDPDRIAPGGPRPVL</sequence>
<dbReference type="Gene3D" id="3.40.50.1820">
    <property type="entry name" value="alpha/beta hydrolase"/>
    <property type="match status" value="1"/>
</dbReference>
<dbReference type="InterPro" id="IPR000073">
    <property type="entry name" value="AB_hydrolase_1"/>
</dbReference>
<dbReference type="SUPFAM" id="SSF53474">
    <property type="entry name" value="alpha/beta-Hydrolases"/>
    <property type="match status" value="1"/>
</dbReference>
<gene>
    <name evidence="3" type="ORF">INP59_24120</name>
</gene>
<accession>A0A7M2XM90</accession>
<dbReference type="GO" id="GO:0016787">
    <property type="term" value="F:hydrolase activity"/>
    <property type="evidence" value="ECO:0007669"/>
    <property type="project" value="UniProtKB-KW"/>
</dbReference>
<evidence type="ECO:0000313" key="3">
    <source>
        <dbReference type="EMBL" id="QOV98835.1"/>
    </source>
</evidence>
<evidence type="ECO:0000256" key="1">
    <source>
        <dbReference type="SAM" id="MobiDB-lite"/>
    </source>
</evidence>
<organism evidence="3 4">
    <name type="scientific">Rhodococcus pyridinivorans</name>
    <dbReference type="NCBI Taxonomy" id="103816"/>
    <lineage>
        <taxon>Bacteria</taxon>
        <taxon>Bacillati</taxon>
        <taxon>Actinomycetota</taxon>
        <taxon>Actinomycetes</taxon>
        <taxon>Mycobacteriales</taxon>
        <taxon>Nocardiaceae</taxon>
        <taxon>Rhodococcus</taxon>
    </lineage>
</organism>